<dbReference type="SMART" id="SM01034">
    <property type="entry name" value="BLUF"/>
    <property type="match status" value="1"/>
</dbReference>
<dbReference type="EMBL" id="CP117167">
    <property type="protein sequence ID" value="WCT13348.1"/>
    <property type="molecule type" value="Genomic_DNA"/>
</dbReference>
<dbReference type="Proteomes" id="UP001216139">
    <property type="component" value="Chromosome"/>
</dbReference>
<reference evidence="2 3" key="1">
    <citation type="submission" date="2023-02" db="EMBL/GenBank/DDBJ databases">
        <title>Genome sequence of Mucilaginibacter jinjuensis strain KACC 16571.</title>
        <authorList>
            <person name="Kim S."/>
            <person name="Heo J."/>
            <person name="Kwon S.-W."/>
        </authorList>
    </citation>
    <scope>NUCLEOTIDE SEQUENCE [LARGE SCALE GENOMIC DNA]</scope>
    <source>
        <strain evidence="2 3">KACC 16571</strain>
    </source>
</reference>
<dbReference type="SUPFAM" id="SSF54975">
    <property type="entry name" value="Acylphosphatase/BLUF domain-like"/>
    <property type="match status" value="1"/>
</dbReference>
<evidence type="ECO:0000313" key="3">
    <source>
        <dbReference type="Proteomes" id="UP001216139"/>
    </source>
</evidence>
<evidence type="ECO:0000259" key="1">
    <source>
        <dbReference type="PROSITE" id="PS50925"/>
    </source>
</evidence>
<organism evidence="2 3">
    <name type="scientific">Mucilaginibacter jinjuensis</name>
    <dbReference type="NCBI Taxonomy" id="1176721"/>
    <lineage>
        <taxon>Bacteria</taxon>
        <taxon>Pseudomonadati</taxon>
        <taxon>Bacteroidota</taxon>
        <taxon>Sphingobacteriia</taxon>
        <taxon>Sphingobacteriales</taxon>
        <taxon>Sphingobacteriaceae</taxon>
        <taxon>Mucilaginibacter</taxon>
    </lineage>
</organism>
<evidence type="ECO:0000313" key="2">
    <source>
        <dbReference type="EMBL" id="WCT13348.1"/>
    </source>
</evidence>
<name>A0ABY7TAX0_9SPHI</name>
<dbReference type="InterPro" id="IPR007024">
    <property type="entry name" value="BLUF_domain"/>
</dbReference>
<sequence>MDLYYIIYCSIPGKAFCKADVKTLLAAARGNNEKFGITGMLIYLPDLFIQMIEGPKAEILRLYRNIEQDNRHYRVVLLKEGPVHHRRFPDWSMGVDDHEVPLSDPRQSFLVSDDKVFSLFNLMDMPETLHN</sequence>
<dbReference type="Gene3D" id="3.30.70.100">
    <property type="match status" value="1"/>
</dbReference>
<keyword evidence="3" id="KW-1185">Reference proteome</keyword>
<feature type="domain" description="BLUF" evidence="1">
    <location>
        <begin position="3"/>
        <end position="94"/>
    </location>
</feature>
<dbReference type="RefSeq" id="WP_273631633.1">
    <property type="nucleotide sequence ID" value="NZ_CP117167.1"/>
</dbReference>
<protein>
    <submittedName>
        <fullName evidence="2">BLUF domain-containing protein</fullName>
    </submittedName>
</protein>
<proteinExistence type="predicted"/>
<dbReference type="Pfam" id="PF04940">
    <property type="entry name" value="BLUF"/>
    <property type="match status" value="1"/>
</dbReference>
<gene>
    <name evidence="2" type="ORF">PQO05_05300</name>
</gene>
<dbReference type="InterPro" id="IPR036046">
    <property type="entry name" value="Acylphosphatase-like_dom_sf"/>
</dbReference>
<dbReference type="PROSITE" id="PS50925">
    <property type="entry name" value="BLUF"/>
    <property type="match status" value="1"/>
</dbReference>
<accession>A0ABY7TAX0</accession>